<feature type="compositionally biased region" description="Basic and acidic residues" evidence="1">
    <location>
        <begin position="120"/>
        <end position="129"/>
    </location>
</feature>
<dbReference type="GO" id="GO:0000398">
    <property type="term" value="P:mRNA splicing, via spliceosome"/>
    <property type="evidence" value="ECO:0007669"/>
    <property type="project" value="InterPro"/>
</dbReference>
<name>A0A086QXB2_TOXGO</name>
<dbReference type="AlphaFoldDB" id="A0A086QXB2"/>
<comment type="caution">
    <text evidence="3">The sequence shown here is derived from an EMBL/GenBank/DDBJ whole genome shotgun (WGS) entry which is preliminary data.</text>
</comment>
<dbReference type="GO" id="GO:0005681">
    <property type="term" value="C:spliceosomal complex"/>
    <property type="evidence" value="ECO:0007669"/>
    <property type="project" value="InterPro"/>
</dbReference>
<keyword evidence="2" id="KW-0472">Membrane</keyword>
<feature type="non-terminal residue" evidence="3">
    <location>
        <position position="224"/>
    </location>
</feature>
<organism evidence="3 4">
    <name type="scientific">Toxoplasma gondii MAS</name>
    <dbReference type="NCBI Taxonomy" id="943118"/>
    <lineage>
        <taxon>Eukaryota</taxon>
        <taxon>Sar</taxon>
        <taxon>Alveolata</taxon>
        <taxon>Apicomplexa</taxon>
        <taxon>Conoidasida</taxon>
        <taxon>Coccidia</taxon>
        <taxon>Eucoccidiorida</taxon>
        <taxon>Eimeriorina</taxon>
        <taxon>Sarcocystidae</taxon>
        <taxon>Toxoplasma</taxon>
    </lineage>
</organism>
<accession>A0A086QXB2</accession>
<dbReference type="InterPro" id="IPR017862">
    <property type="entry name" value="SKI-int_prot_SKIP"/>
</dbReference>
<dbReference type="PANTHER" id="PTHR12096">
    <property type="entry name" value="NUCLEAR PROTEIN SKIP-RELATED"/>
    <property type="match status" value="1"/>
</dbReference>
<feature type="transmembrane region" description="Helical" evidence="2">
    <location>
        <begin position="32"/>
        <end position="54"/>
    </location>
</feature>
<gene>
    <name evidence="3" type="ORF">TGMAS_233190A</name>
</gene>
<evidence type="ECO:0000256" key="2">
    <source>
        <dbReference type="SAM" id="Phobius"/>
    </source>
</evidence>
<sequence length="224" mass="24083">FLDGASLTWRLFCSLSPLSSLLSLLAPLSSLYLLLAPVSTLSSLLSFFFASVFFRRLPAPAAQQTPASSSLCVSDPSVGSFALSAGTVVPARVKVRETAAETRRTGRDAVGTLAALKEERQLSLNRDRSGPPPYGQRKGFVPRSEEDFGGGGAFPEILVAQFPLGMGKKKVANAMPSQEEEEKEIARTKAALEAALEQKLGANKVKTKQDKNAAEFYRYTPAQQ</sequence>
<proteinExistence type="predicted"/>
<evidence type="ECO:0000313" key="4">
    <source>
        <dbReference type="Proteomes" id="UP000028821"/>
    </source>
</evidence>
<keyword evidence="2" id="KW-1133">Transmembrane helix</keyword>
<dbReference type="VEuPathDB" id="ToxoDB:TGMAS_233190A"/>
<keyword evidence="2" id="KW-0812">Transmembrane</keyword>
<evidence type="ECO:0000256" key="1">
    <source>
        <dbReference type="SAM" id="MobiDB-lite"/>
    </source>
</evidence>
<reference evidence="3 4" key="1">
    <citation type="submission" date="2014-04" db="EMBL/GenBank/DDBJ databases">
        <authorList>
            <person name="Sibley D."/>
            <person name="Venepally P."/>
            <person name="Karamycheva S."/>
            <person name="Hadjithomas M."/>
            <person name="Khan A."/>
            <person name="Brunk B."/>
            <person name="Roos D."/>
            <person name="Caler E."/>
            <person name="Lorenzi H."/>
        </authorList>
    </citation>
    <scope>NUCLEOTIDE SEQUENCE [LARGE SCALE GENOMIC DNA]</scope>
    <source>
        <strain evidence="3 4">MAS</strain>
    </source>
</reference>
<dbReference type="EMBL" id="AEXC02000345">
    <property type="protein sequence ID" value="KFH17244.1"/>
    <property type="molecule type" value="Genomic_DNA"/>
</dbReference>
<feature type="region of interest" description="Disordered" evidence="1">
    <location>
        <begin position="120"/>
        <end position="144"/>
    </location>
</feature>
<feature type="non-terminal residue" evidence="3">
    <location>
        <position position="1"/>
    </location>
</feature>
<protein>
    <submittedName>
        <fullName evidence="3">SKIP/SNW domain-containing protein</fullName>
    </submittedName>
</protein>
<evidence type="ECO:0000313" key="3">
    <source>
        <dbReference type="EMBL" id="KFH17244.1"/>
    </source>
</evidence>
<dbReference type="Proteomes" id="UP000028821">
    <property type="component" value="Unassembled WGS sequence"/>
</dbReference>